<dbReference type="InterPro" id="IPR016970">
    <property type="entry name" value="UCP031143"/>
</dbReference>
<protein>
    <submittedName>
        <fullName evidence="3">Uncharacterized protein</fullName>
    </submittedName>
</protein>
<keyword evidence="4" id="KW-1185">Reference proteome</keyword>
<keyword evidence="1" id="KW-0175">Coiled coil</keyword>
<dbReference type="OMA" id="MFLAIEY"/>
<dbReference type="Pfam" id="PF06683">
    <property type="entry name" value="DUF1184"/>
    <property type="match status" value="2"/>
</dbReference>
<dbReference type="TAIR" id="AT1G35353"/>
<dbReference type="AlphaFoldDB" id="A0A1P8APD3"/>
<dbReference type="Proteomes" id="UP000006548">
    <property type="component" value="Chromosome 1"/>
</dbReference>
<evidence type="ECO:0000256" key="1">
    <source>
        <dbReference type="SAM" id="Coils"/>
    </source>
</evidence>
<evidence type="ECO:0000313" key="3">
    <source>
        <dbReference type="EMBL" id="ANM58530.1"/>
    </source>
</evidence>
<evidence type="ECO:0000313" key="4">
    <source>
        <dbReference type="Proteomes" id="UP000006548"/>
    </source>
</evidence>
<dbReference type="ExpressionAtlas" id="A0A1P8APD3">
    <property type="expression patterns" value="differential"/>
</dbReference>
<feature type="coiled-coil region" evidence="1">
    <location>
        <begin position="108"/>
        <end position="135"/>
    </location>
</feature>
<sequence>MESMSINRVVRHNKKLPQSRYSPYSKETYLNIEKEMKKDEAKRLGVEFSLFVAEAMFLLSDDLRSMLLFCLWLLKDAGNKGLTAPVVVGREMDRIVSILGKRESSSCEEVKTSDLEHYNQELNKLEETLRSAKEVSEANGFAREAIKSNIVYLWKCLFETSQPNVINLKNRILDMFTPLLIQVREDACSRLIASLHI</sequence>
<dbReference type="EMBL" id="CP002684">
    <property type="protein sequence ID" value="ANM58530.1"/>
    <property type="molecule type" value="Genomic_DNA"/>
</dbReference>
<accession>A0A1P8APD3</accession>
<proteinExistence type="predicted"/>
<dbReference type="PIRSF" id="PIRSF031143">
    <property type="entry name" value="UCP031143"/>
    <property type="match status" value="1"/>
</dbReference>
<dbReference type="RefSeq" id="NP_001320957.1">
    <property type="nucleotide sequence ID" value="NM_001333155.1"/>
</dbReference>
<gene>
    <name evidence="2 3" type="ordered locus">At1g35353</name>
</gene>
<evidence type="ECO:0000313" key="2">
    <source>
        <dbReference type="Araport" id="AT1G35353"/>
    </source>
</evidence>
<dbReference type="InParanoid" id="A0A1P8APD3"/>
<dbReference type="Araport" id="AT1G35353"/>
<dbReference type="KEGG" id="ath:AT1G35353"/>
<dbReference type="GeneID" id="28717309"/>
<reference evidence="4" key="2">
    <citation type="journal article" date="2017" name="Plant J.">
        <title>Araport11: a complete reannotation of the Arabidopsis thaliana reference genome.</title>
        <authorList>
            <person name="Cheng C.Y."/>
            <person name="Krishnakumar V."/>
            <person name="Chan A.P."/>
            <person name="Thibaud-Nissen F."/>
            <person name="Schobel S."/>
            <person name="Town C.D."/>
        </authorList>
    </citation>
    <scope>GENOME REANNOTATION</scope>
    <source>
        <strain evidence="4">cv. Columbia</strain>
    </source>
</reference>
<reference evidence="3 4" key="1">
    <citation type="journal article" date="2000" name="Nature">
        <title>Sequence and analysis of chromosome 1 of the plant Arabidopsis thaliana.</title>
        <authorList>
            <person name="Theologis A."/>
            <person name="Ecker J.R."/>
            <person name="Palm C.J."/>
            <person name="Federspiel N.A."/>
            <person name="Kaul S."/>
            <person name="White O."/>
            <person name="Alonso J."/>
            <person name="Altafi H."/>
            <person name="Araujo R."/>
            <person name="Bowman C.L."/>
            <person name="Brooks S.Y."/>
            <person name="Buehler E."/>
            <person name="Chan A."/>
            <person name="Chao Q."/>
            <person name="Chen H."/>
            <person name="Cheuk R.F."/>
            <person name="Chin C.W."/>
            <person name="Chung M.K."/>
            <person name="Conn L."/>
            <person name="Conway A.B."/>
            <person name="Conway A.R."/>
            <person name="Creasy T.H."/>
            <person name="Dewar K."/>
            <person name="Dunn P."/>
            <person name="Etgu P."/>
            <person name="Feldblyum T.V."/>
            <person name="Feng J."/>
            <person name="Fong B."/>
            <person name="Fujii C.Y."/>
            <person name="Gill J.E."/>
            <person name="Goldsmith A.D."/>
            <person name="Haas B."/>
            <person name="Hansen N.F."/>
            <person name="Hughes B."/>
            <person name="Huizar L."/>
            <person name="Hunter J.L."/>
            <person name="Jenkins J."/>
            <person name="Johnson-Hopson C."/>
            <person name="Khan S."/>
            <person name="Khaykin E."/>
            <person name="Kim C.J."/>
            <person name="Koo H.L."/>
            <person name="Kremenetskaia I."/>
            <person name="Kurtz D.B."/>
            <person name="Kwan A."/>
            <person name="Lam B."/>
            <person name="Langin-Hooper S."/>
            <person name="Lee A."/>
            <person name="Lee J.M."/>
            <person name="Lenz C.A."/>
            <person name="Li J.H."/>
            <person name="Li Y."/>
            <person name="Lin X."/>
            <person name="Liu S.X."/>
            <person name="Liu Z.A."/>
            <person name="Luros J.S."/>
            <person name="Maiti R."/>
            <person name="Marziali A."/>
            <person name="Militscher J."/>
            <person name="Miranda M."/>
            <person name="Nguyen M."/>
            <person name="Nierman W.C."/>
            <person name="Osborne B.I."/>
            <person name="Pai G."/>
            <person name="Peterson J."/>
            <person name="Pham P.K."/>
            <person name="Rizzo M."/>
            <person name="Rooney T."/>
            <person name="Rowley D."/>
            <person name="Sakano H."/>
            <person name="Salzberg S.L."/>
            <person name="Schwartz J.R."/>
            <person name="Shinn P."/>
            <person name="Southwick A.M."/>
            <person name="Sun H."/>
            <person name="Tallon L.J."/>
            <person name="Tambunga G."/>
            <person name="Toriumi M.J."/>
            <person name="Town C.D."/>
            <person name="Utterback T."/>
            <person name="Van Aken S."/>
            <person name="Vaysberg M."/>
            <person name="Vysotskaia V.S."/>
            <person name="Walker M."/>
            <person name="Wu D."/>
            <person name="Yu G."/>
            <person name="Fraser C.M."/>
            <person name="Venter J.C."/>
            <person name="Davis R.W."/>
        </authorList>
    </citation>
    <scope>NUCLEOTIDE SEQUENCE [LARGE SCALE GENOMIC DNA]</scope>
    <source>
        <strain evidence="4">cv. Columbia</strain>
    </source>
</reference>
<organism evidence="3 4">
    <name type="scientific">Arabidopsis thaliana</name>
    <name type="common">Mouse-ear cress</name>
    <dbReference type="NCBI Taxonomy" id="3702"/>
    <lineage>
        <taxon>Eukaryota</taxon>
        <taxon>Viridiplantae</taxon>
        <taxon>Streptophyta</taxon>
        <taxon>Embryophyta</taxon>
        <taxon>Tracheophyta</taxon>
        <taxon>Spermatophyta</taxon>
        <taxon>Magnoliopsida</taxon>
        <taxon>eudicotyledons</taxon>
        <taxon>Gunneridae</taxon>
        <taxon>Pentapetalae</taxon>
        <taxon>rosids</taxon>
        <taxon>malvids</taxon>
        <taxon>Brassicales</taxon>
        <taxon>Brassicaceae</taxon>
        <taxon>Camelineae</taxon>
        <taxon>Arabidopsis</taxon>
    </lineage>
</organism>
<dbReference type="SMR" id="A0A1P8APD3"/>
<name>A0A1P8APD3_ARATH</name>
<dbReference type="InterPro" id="IPR009568">
    <property type="entry name" value="DUF1184"/>
</dbReference>